<dbReference type="Proteomes" id="UP000515158">
    <property type="component" value="Unplaced"/>
</dbReference>
<evidence type="ECO:0000256" key="1">
    <source>
        <dbReference type="SAM" id="Phobius"/>
    </source>
</evidence>
<dbReference type="KEGG" id="tpal:117651959"/>
<dbReference type="Pfam" id="PF02995">
    <property type="entry name" value="DUF229"/>
    <property type="match status" value="1"/>
</dbReference>
<keyword evidence="1" id="KW-0472">Membrane</keyword>
<feature type="transmembrane region" description="Helical" evidence="1">
    <location>
        <begin position="59"/>
        <end position="77"/>
    </location>
</feature>
<dbReference type="GeneID" id="117651959"/>
<organism evidence="3">
    <name type="scientific">Thrips palmi</name>
    <name type="common">Melon thrips</name>
    <dbReference type="NCBI Taxonomy" id="161013"/>
    <lineage>
        <taxon>Eukaryota</taxon>
        <taxon>Metazoa</taxon>
        <taxon>Ecdysozoa</taxon>
        <taxon>Arthropoda</taxon>
        <taxon>Hexapoda</taxon>
        <taxon>Insecta</taxon>
        <taxon>Pterygota</taxon>
        <taxon>Neoptera</taxon>
        <taxon>Paraneoptera</taxon>
        <taxon>Thysanoptera</taxon>
        <taxon>Terebrantia</taxon>
        <taxon>Thripoidea</taxon>
        <taxon>Thripidae</taxon>
        <taxon>Thrips</taxon>
    </lineage>
</organism>
<protein>
    <submittedName>
        <fullName evidence="3">Uncharacterized protein LOC117651959</fullName>
    </submittedName>
</protein>
<evidence type="ECO:0000313" key="3">
    <source>
        <dbReference type="RefSeq" id="XP_034252476.1"/>
    </source>
</evidence>
<dbReference type="InterPro" id="IPR004245">
    <property type="entry name" value="DUF229"/>
</dbReference>
<gene>
    <name evidence="3" type="primary">LOC117651959</name>
</gene>
<dbReference type="InParanoid" id="A0A6P9A855"/>
<dbReference type="InterPro" id="IPR017850">
    <property type="entry name" value="Alkaline_phosphatase_core_sf"/>
</dbReference>
<dbReference type="SUPFAM" id="SSF53649">
    <property type="entry name" value="Alkaline phosphatase-like"/>
    <property type="match status" value="1"/>
</dbReference>
<dbReference type="AlphaFoldDB" id="A0A6P9A855"/>
<keyword evidence="2" id="KW-1185">Reference proteome</keyword>
<keyword evidence="1" id="KW-0812">Transmembrane</keyword>
<sequence length="629" mass="70652">MKLALPMSIRILPNFPDVLTFRARSRREQAETLKKGEAGGPLGPAQAHVGSARLSSRTLFAMLVVFAATFLLASVLICARTRPYGFSTSPRLEHVSLEKLNSTFLVDTPGCHIPNLEVMSPEIREFIYDYADVTCDVPPPLVRSDDDAVYLVRKNARFYGVRPDSLRCCTRALWLQQANFTLPEVEGTNNAELAKVRLPSGGDAKFGDVVEYADECTPFEDSARVPHEFVRVECQSEGQEVHRDFHGFVDDYSYVNLVPLLAGQPSAEMEKYCLLSNSVFFDPCPWVWKQFRRAGYSTAIMEDTPRLGLFHFHSPGFARQPTDVDSRALLLAAERELPRTRAGNTSPVCLGPRFQVEGLFDLGRKFIRAMLKSGTPFFHYMWGTSVTHDFLNQAQIADPLYERFMVELMESGVLNNTALVFLSDHGNRVGGIVTTYQGHVEDRLPVLSFVLPPWFHRQYPHAVATLRHNTRRLVTVMDVHDTVLQLLDLRQLERPRLEVLAAAGLLVDNVNEALAAYPQCARLSLHAVKDARRGEPSSLVGQTQPPDRVREQEFLVTFETRPGGALLAGTVRHLVAERVMRLAGRVTRLNKYGNSSWCMPERHLLLYCYCADDLDVEASTTRTTTRATP</sequence>
<dbReference type="CDD" id="cd16021">
    <property type="entry name" value="ALP_like"/>
    <property type="match status" value="1"/>
</dbReference>
<name>A0A6P9A855_THRPL</name>
<dbReference type="PANTHER" id="PTHR10974:SF1">
    <property type="entry name" value="FI08016P-RELATED"/>
    <property type="match status" value="1"/>
</dbReference>
<dbReference type="FunFam" id="3.40.720.10:FF:000017">
    <property type="entry name" value="Predicted protein"/>
    <property type="match status" value="1"/>
</dbReference>
<accession>A0A6P9A855</accession>
<keyword evidence="1" id="KW-1133">Transmembrane helix</keyword>
<dbReference type="OrthoDB" id="413313at2759"/>
<reference evidence="3" key="1">
    <citation type="submission" date="2025-08" db="UniProtKB">
        <authorList>
            <consortium name="RefSeq"/>
        </authorList>
    </citation>
    <scope>IDENTIFICATION</scope>
    <source>
        <tissue evidence="3">Total insect</tissue>
    </source>
</reference>
<evidence type="ECO:0000313" key="2">
    <source>
        <dbReference type="Proteomes" id="UP000515158"/>
    </source>
</evidence>
<dbReference type="GO" id="GO:0005615">
    <property type="term" value="C:extracellular space"/>
    <property type="evidence" value="ECO:0007669"/>
    <property type="project" value="TreeGrafter"/>
</dbReference>
<dbReference type="RefSeq" id="XP_034252476.1">
    <property type="nucleotide sequence ID" value="XM_034396585.1"/>
</dbReference>
<proteinExistence type="predicted"/>
<dbReference type="Gene3D" id="3.40.720.10">
    <property type="entry name" value="Alkaline Phosphatase, subunit A"/>
    <property type="match status" value="1"/>
</dbReference>
<dbReference type="PANTHER" id="PTHR10974">
    <property type="entry name" value="FI08016P-RELATED"/>
    <property type="match status" value="1"/>
</dbReference>